<accession>A0AB39NHF3</accession>
<organism evidence="2">
    <name type="scientific">Streptomyces sp. R11</name>
    <dbReference type="NCBI Taxonomy" id="3238625"/>
    <lineage>
        <taxon>Bacteria</taxon>
        <taxon>Bacillati</taxon>
        <taxon>Actinomycetota</taxon>
        <taxon>Actinomycetes</taxon>
        <taxon>Kitasatosporales</taxon>
        <taxon>Streptomycetaceae</taxon>
        <taxon>Streptomyces</taxon>
    </lineage>
</organism>
<sequence>MRLRVRTGVPRGDVPVEYGPWGRICDLFRRWQRDGAWHRGLTRLQDRPTQEAQSSGHDVRTSSPSATRRRCWSQP</sequence>
<feature type="compositionally biased region" description="Polar residues" evidence="1">
    <location>
        <begin position="50"/>
        <end position="66"/>
    </location>
</feature>
<evidence type="ECO:0000256" key="1">
    <source>
        <dbReference type="SAM" id="MobiDB-lite"/>
    </source>
</evidence>
<evidence type="ECO:0000313" key="2">
    <source>
        <dbReference type="EMBL" id="XDQ16549.1"/>
    </source>
</evidence>
<gene>
    <name evidence="2" type="ORF">AB5J55_41355</name>
</gene>
<dbReference type="EMBL" id="CP163432">
    <property type="protein sequence ID" value="XDQ16549.1"/>
    <property type="molecule type" value="Genomic_DNA"/>
</dbReference>
<reference evidence="2" key="1">
    <citation type="submission" date="2024-07" db="EMBL/GenBank/DDBJ databases">
        <authorList>
            <person name="Yu S.T."/>
        </authorList>
    </citation>
    <scope>NUCLEOTIDE SEQUENCE</scope>
    <source>
        <strain evidence="2">R11</strain>
    </source>
</reference>
<protein>
    <recommendedName>
        <fullName evidence="3">Transposase</fullName>
    </recommendedName>
</protein>
<dbReference type="AlphaFoldDB" id="A0AB39NHF3"/>
<evidence type="ECO:0008006" key="3">
    <source>
        <dbReference type="Google" id="ProtNLM"/>
    </source>
</evidence>
<feature type="region of interest" description="Disordered" evidence="1">
    <location>
        <begin position="42"/>
        <end position="75"/>
    </location>
</feature>
<dbReference type="RefSeq" id="WP_369276445.1">
    <property type="nucleotide sequence ID" value="NZ_CP163432.1"/>
</dbReference>
<proteinExistence type="predicted"/>
<name>A0AB39NHF3_9ACTN</name>